<dbReference type="InterPro" id="IPR018253">
    <property type="entry name" value="DnaJ_domain_CS"/>
</dbReference>
<evidence type="ECO:0000256" key="1">
    <source>
        <dbReference type="ARBA" id="ARBA00004635"/>
    </source>
</evidence>
<dbReference type="CDD" id="cd06257">
    <property type="entry name" value="DnaJ"/>
    <property type="match status" value="1"/>
</dbReference>
<keyword evidence="2" id="KW-0472">Membrane</keyword>
<dbReference type="AlphaFoldDB" id="A0A7J7JFJ8"/>
<dbReference type="PROSITE" id="PS50076">
    <property type="entry name" value="DNAJ_2"/>
    <property type="match status" value="1"/>
</dbReference>
<feature type="compositionally biased region" description="Polar residues" evidence="6">
    <location>
        <begin position="192"/>
        <end position="202"/>
    </location>
</feature>
<accession>A0A7J7JFJ8</accession>
<dbReference type="InterPro" id="IPR001623">
    <property type="entry name" value="DnaJ_domain"/>
</dbReference>
<evidence type="ECO:0000259" key="7">
    <source>
        <dbReference type="PROSITE" id="PS50076"/>
    </source>
</evidence>
<dbReference type="PANTHER" id="PTHR44027">
    <property type="entry name" value="DNAJ HOMOLOG SUBFAMILY C MEMBER 5 HOMOLOG"/>
    <property type="match status" value="1"/>
</dbReference>
<dbReference type="SMART" id="SM00271">
    <property type="entry name" value="DnaJ"/>
    <property type="match status" value="1"/>
</dbReference>
<feature type="region of interest" description="Disordered" evidence="6">
    <location>
        <begin position="148"/>
        <end position="202"/>
    </location>
</feature>
<dbReference type="OrthoDB" id="445556at2759"/>
<keyword evidence="4" id="KW-0143">Chaperone</keyword>
<evidence type="ECO:0000313" key="9">
    <source>
        <dbReference type="Proteomes" id="UP000593567"/>
    </source>
</evidence>
<evidence type="ECO:0000256" key="4">
    <source>
        <dbReference type="ARBA" id="ARBA00023186"/>
    </source>
</evidence>
<dbReference type="InterPro" id="IPR051434">
    <property type="entry name" value="DnaJ_C_subfamily_member5"/>
</dbReference>
<evidence type="ECO:0000256" key="6">
    <source>
        <dbReference type="SAM" id="MobiDB-lite"/>
    </source>
</evidence>
<keyword evidence="3" id="KW-0564">Palmitate</keyword>
<dbReference type="GO" id="GO:0016020">
    <property type="term" value="C:membrane"/>
    <property type="evidence" value="ECO:0007669"/>
    <property type="project" value="UniProtKB-SubCell"/>
</dbReference>
<keyword evidence="5" id="KW-0449">Lipoprotein</keyword>
<proteinExistence type="predicted"/>
<dbReference type="EMBL" id="VXIV02002585">
    <property type="protein sequence ID" value="KAF6024404.1"/>
    <property type="molecule type" value="Genomic_DNA"/>
</dbReference>
<evidence type="ECO:0000256" key="5">
    <source>
        <dbReference type="ARBA" id="ARBA00023288"/>
    </source>
</evidence>
<comment type="caution">
    <text evidence="8">The sequence shown here is derived from an EMBL/GenBank/DDBJ whole genome shotgun (WGS) entry which is preliminary data.</text>
</comment>
<dbReference type="PANTHER" id="PTHR44027:SF7">
    <property type="entry name" value="DNAJ HOMOLOG SUBFAMILY C MEMBER 5 HOMOLOG"/>
    <property type="match status" value="1"/>
</dbReference>
<sequence>MASSQHPTGRKLSTSGDSLYILLNLPKTATQEEIKKAYRKKALSCHPDKNQGNEEATELFKQINQANAVLTDPTKKKIYDSYGSMGLNLASQIGEERFSSMLCMQKPWAKVLCCFAFIFSGCCCCFCFCFCCNCCCGKCGPTTDDEYSAMPDEDSDAPPVLTEPIEVEPSPSNDQLREADPNVPIAPGPPSGQHTTYGTIAD</sequence>
<organism evidence="8 9">
    <name type="scientific">Bugula neritina</name>
    <name type="common">Brown bryozoan</name>
    <name type="synonym">Sertularia neritina</name>
    <dbReference type="NCBI Taxonomy" id="10212"/>
    <lineage>
        <taxon>Eukaryota</taxon>
        <taxon>Metazoa</taxon>
        <taxon>Spiralia</taxon>
        <taxon>Lophotrochozoa</taxon>
        <taxon>Bryozoa</taxon>
        <taxon>Gymnolaemata</taxon>
        <taxon>Cheilostomatida</taxon>
        <taxon>Flustrina</taxon>
        <taxon>Buguloidea</taxon>
        <taxon>Bugulidae</taxon>
        <taxon>Bugula</taxon>
    </lineage>
</organism>
<dbReference type="PRINTS" id="PR00625">
    <property type="entry name" value="JDOMAIN"/>
</dbReference>
<dbReference type="Gene3D" id="1.10.287.110">
    <property type="entry name" value="DnaJ domain"/>
    <property type="match status" value="1"/>
</dbReference>
<dbReference type="GO" id="GO:0005737">
    <property type="term" value="C:cytoplasm"/>
    <property type="evidence" value="ECO:0007669"/>
    <property type="project" value="UniProtKB-ARBA"/>
</dbReference>
<dbReference type="SUPFAM" id="SSF46565">
    <property type="entry name" value="Chaperone J-domain"/>
    <property type="match status" value="1"/>
</dbReference>
<evidence type="ECO:0000256" key="2">
    <source>
        <dbReference type="ARBA" id="ARBA00023136"/>
    </source>
</evidence>
<gene>
    <name evidence="8" type="ORF">EB796_017316</name>
</gene>
<feature type="domain" description="J" evidence="7">
    <location>
        <begin position="18"/>
        <end position="83"/>
    </location>
</feature>
<dbReference type="PROSITE" id="PS00636">
    <property type="entry name" value="DNAJ_1"/>
    <property type="match status" value="1"/>
</dbReference>
<evidence type="ECO:0000313" key="8">
    <source>
        <dbReference type="EMBL" id="KAF6024404.1"/>
    </source>
</evidence>
<evidence type="ECO:0000256" key="3">
    <source>
        <dbReference type="ARBA" id="ARBA00023139"/>
    </source>
</evidence>
<keyword evidence="9" id="KW-1185">Reference proteome</keyword>
<name>A0A7J7JFJ8_BUGNE</name>
<comment type="subcellular location">
    <subcellularLocation>
        <location evidence="1">Membrane</location>
        <topology evidence="1">Lipid-anchor</topology>
    </subcellularLocation>
</comment>
<dbReference type="Proteomes" id="UP000593567">
    <property type="component" value="Unassembled WGS sequence"/>
</dbReference>
<dbReference type="Pfam" id="PF00226">
    <property type="entry name" value="DnaJ"/>
    <property type="match status" value="1"/>
</dbReference>
<reference evidence="8" key="1">
    <citation type="submission" date="2020-06" db="EMBL/GenBank/DDBJ databases">
        <title>Draft genome of Bugula neritina, a colonial animal packing powerful symbionts and potential medicines.</title>
        <authorList>
            <person name="Rayko M."/>
        </authorList>
    </citation>
    <scope>NUCLEOTIDE SEQUENCE [LARGE SCALE GENOMIC DNA]</scope>
    <source>
        <strain evidence="8">Kwan_BN1</strain>
    </source>
</reference>
<dbReference type="InterPro" id="IPR036869">
    <property type="entry name" value="J_dom_sf"/>
</dbReference>
<protein>
    <submittedName>
        <fullName evidence="8">Csp</fullName>
    </submittedName>
</protein>